<gene>
    <name evidence="1" type="ORF">VP02_23310</name>
</gene>
<evidence type="ECO:0000313" key="1">
    <source>
        <dbReference type="EMBL" id="KKA05424.1"/>
    </source>
</evidence>
<proteinExistence type="predicted"/>
<dbReference type="EMBL" id="JZXC01000027">
    <property type="protein sequence ID" value="KKA05424.1"/>
    <property type="molecule type" value="Genomic_DNA"/>
</dbReference>
<comment type="caution">
    <text evidence="1">The sequence shown here is derived from an EMBL/GenBank/DDBJ whole genome shotgun (WGS) entry which is preliminary data.</text>
</comment>
<dbReference type="NCBIfam" id="TIGR01634">
    <property type="entry name" value="tail_P2_I"/>
    <property type="match status" value="1"/>
</dbReference>
<evidence type="ECO:0000313" key="2">
    <source>
        <dbReference type="Proteomes" id="UP000033662"/>
    </source>
</evidence>
<dbReference type="InterPro" id="IPR006521">
    <property type="entry name" value="Tail_protein_I"/>
</dbReference>
<dbReference type="Pfam" id="PF09684">
    <property type="entry name" value="Tail_P2_I"/>
    <property type="match status" value="1"/>
</dbReference>
<accession>A0A0F4XHE6</accession>
<dbReference type="AlphaFoldDB" id="A0A0F4XHE6"/>
<name>A0A0F4XHE6_9PSED</name>
<reference evidence="1 2" key="1">
    <citation type="submission" date="2015-03" db="EMBL/GenBank/DDBJ databases">
        <title>Pseudomonas fluorescens 1855-344 Genome sequencing and assembly.</title>
        <authorList>
            <person name="Eng W.W.H."/>
            <person name="Gan H.M."/>
            <person name="Savka M.A."/>
        </authorList>
    </citation>
    <scope>NUCLEOTIDE SEQUENCE [LARGE SCALE GENOMIC DNA]</scope>
    <source>
        <strain evidence="1 2">1855-344</strain>
    </source>
</reference>
<protein>
    <submittedName>
        <fullName evidence="1">Tail protein</fullName>
    </submittedName>
</protein>
<sequence length="214" mass="23267">MSDDTPRPSLLPVNSSPLERALDLGFARLLEGIDPPFPELMNPATTPLAFLPYLAADRGVSEWNAGASDPEKRLTVSLSWQIQRQAGTRQALNHAVESLGFTPRVTAWYEQQPRAHPYTFDVQAIIGQDWSSGDHNRLIQRINAAKSERDQATITLVHQTSGGLAATAAMSGPLSDGELSLCGALPLLELAARLPGIGISQRYTINDYDLRAQP</sequence>
<dbReference type="PATRIC" id="fig|132476.4.peg.3343"/>
<organism evidence="1 2">
    <name type="scientific">Pseudomonas kilonensis</name>
    <dbReference type="NCBI Taxonomy" id="132476"/>
    <lineage>
        <taxon>Bacteria</taxon>
        <taxon>Pseudomonadati</taxon>
        <taxon>Pseudomonadota</taxon>
        <taxon>Gammaproteobacteria</taxon>
        <taxon>Pseudomonadales</taxon>
        <taxon>Pseudomonadaceae</taxon>
        <taxon>Pseudomonas</taxon>
    </lineage>
</organism>
<dbReference type="OrthoDB" id="9794793at2"/>
<dbReference type="Proteomes" id="UP000033662">
    <property type="component" value="Unassembled WGS sequence"/>
</dbReference>